<comment type="caution">
    <text evidence="3">The sequence shown here is derived from an EMBL/GenBank/DDBJ whole genome shotgun (WGS) entry which is preliminary data.</text>
</comment>
<protein>
    <recommendedName>
        <fullName evidence="2">DUF7082 domain-containing protein</fullName>
    </recommendedName>
</protein>
<dbReference type="RefSeq" id="XP_049260766.1">
    <property type="nucleotide sequence ID" value="XM_049410074.1"/>
</dbReference>
<dbReference type="AlphaFoldDB" id="A0A8J5QFL0"/>
<feature type="domain" description="DUF7082" evidence="2">
    <location>
        <begin position="125"/>
        <end position="279"/>
    </location>
</feature>
<evidence type="ECO:0000313" key="4">
    <source>
        <dbReference type="Proteomes" id="UP000694255"/>
    </source>
</evidence>
<gene>
    <name evidence="3" type="ORF">J8A68_005952</name>
</gene>
<keyword evidence="4" id="KW-1185">Reference proteome</keyword>
<dbReference type="Proteomes" id="UP000694255">
    <property type="component" value="Unassembled WGS sequence"/>
</dbReference>
<feature type="compositionally biased region" description="Basic and acidic residues" evidence="1">
    <location>
        <begin position="8"/>
        <end position="17"/>
    </location>
</feature>
<evidence type="ECO:0000313" key="3">
    <source>
        <dbReference type="EMBL" id="KAG7660533.1"/>
    </source>
</evidence>
<dbReference type="PANTHER" id="PTHR39463">
    <property type="entry name" value="MEDUSA"/>
    <property type="match status" value="1"/>
</dbReference>
<dbReference type="GO" id="GO:0005634">
    <property type="term" value="C:nucleus"/>
    <property type="evidence" value="ECO:0007669"/>
    <property type="project" value="TreeGrafter"/>
</dbReference>
<feature type="region of interest" description="Disordered" evidence="1">
    <location>
        <begin position="1"/>
        <end position="31"/>
    </location>
</feature>
<feature type="region of interest" description="Disordered" evidence="1">
    <location>
        <begin position="358"/>
        <end position="382"/>
    </location>
</feature>
<feature type="compositionally biased region" description="Low complexity" evidence="1">
    <location>
        <begin position="358"/>
        <end position="379"/>
    </location>
</feature>
<dbReference type="EMBL" id="JAGSYN010000277">
    <property type="protein sequence ID" value="KAG7660533.1"/>
    <property type="molecule type" value="Genomic_DNA"/>
</dbReference>
<sequence>MIGFHNDINSHHERAEDNSGGGGVTSNENDQSGIMIATPTTTTATNSQPLLQYNNINSEKTFHQLDQPGHLYNHHHAYHPYVYPTRPLVETMTQSHSMPNLSTRQQRNNFQYIRHNSATGGQFAVNLRFANDLNTMTQNWTLAEHESRRRLVRFEFEQNQQDGMKTIYFEPITPDQVESSKPIISCILWQERNRYIATSVDIILILEYLVAQSFGIEEKNRIRRNLQSLKPITVSRSNVCDCDFFNLIMSMENPRPRNIEKDLKVFNWGDLGKAIAKVMSKYSVIFNHPPPNTSSLSSNQKQNWENSGGGVGEPFHQSGNIPVRGIQSRSNILYSTHNINEPRGVNVQFINPFAPTATTTSSSSMIGSTSMEHSRSSSSILNMPTSIDNSSPIKMLERANSFPDSSSSISIPAMSNYTPIRFPRGDYHQNQRTYYKIVSCFNNTQENQKENQSEEEVVETVKEKLPSISQILKPEYQIPGICLLPPIDGKDKLPSIRKIERWSSL</sequence>
<proteinExistence type="predicted"/>
<dbReference type="InterPro" id="IPR055509">
    <property type="entry name" value="DUF7082"/>
</dbReference>
<evidence type="ECO:0000259" key="2">
    <source>
        <dbReference type="Pfam" id="PF23305"/>
    </source>
</evidence>
<dbReference type="GeneID" id="73472752"/>
<dbReference type="OrthoDB" id="1751210at2759"/>
<organism evidence="3 4">
    <name type="scientific">[Candida] subhashii</name>
    <dbReference type="NCBI Taxonomy" id="561895"/>
    <lineage>
        <taxon>Eukaryota</taxon>
        <taxon>Fungi</taxon>
        <taxon>Dikarya</taxon>
        <taxon>Ascomycota</taxon>
        <taxon>Saccharomycotina</taxon>
        <taxon>Pichiomycetes</taxon>
        <taxon>Debaryomycetaceae</taxon>
        <taxon>Spathaspora</taxon>
    </lineage>
</organism>
<accession>A0A8J5QFL0</accession>
<reference evidence="3 4" key="1">
    <citation type="journal article" date="2021" name="DNA Res.">
        <title>Genome analysis of Candida subhashii reveals its hybrid nature and dual mitochondrial genome conformations.</title>
        <authorList>
            <person name="Mixao V."/>
            <person name="Hegedusova E."/>
            <person name="Saus E."/>
            <person name="Pryszcz L.P."/>
            <person name="Cillingova A."/>
            <person name="Nosek J."/>
            <person name="Gabaldon T."/>
        </authorList>
    </citation>
    <scope>NUCLEOTIDE SEQUENCE [LARGE SCALE GENOMIC DNA]</scope>
    <source>
        <strain evidence="3 4">CBS 10753</strain>
    </source>
</reference>
<dbReference type="Pfam" id="PF23305">
    <property type="entry name" value="DUF7082"/>
    <property type="match status" value="1"/>
</dbReference>
<dbReference type="PANTHER" id="PTHR39463:SF1">
    <property type="entry name" value="MEDUSA"/>
    <property type="match status" value="1"/>
</dbReference>
<name>A0A8J5QFL0_9ASCO</name>
<evidence type="ECO:0000256" key="1">
    <source>
        <dbReference type="SAM" id="MobiDB-lite"/>
    </source>
</evidence>